<dbReference type="CDD" id="cd03444">
    <property type="entry name" value="Thioesterase_II_repeat1"/>
    <property type="match status" value="1"/>
</dbReference>
<dbReference type="PANTHER" id="PTHR11066:SF64">
    <property type="entry name" value="ACYL-COA THIOESTERASE (AFU_ORTHOLOGUE AFUA_1G12060)"/>
    <property type="match status" value="1"/>
</dbReference>
<dbReference type="InterPro" id="IPR042171">
    <property type="entry name" value="Acyl-CoA_hotdog"/>
</dbReference>
<dbReference type="PANTHER" id="PTHR11066">
    <property type="entry name" value="ACYL-COA THIOESTERASE"/>
    <property type="match status" value="1"/>
</dbReference>
<evidence type="ECO:0000313" key="4">
    <source>
        <dbReference type="Proteomes" id="UP000800092"/>
    </source>
</evidence>
<dbReference type="Gene3D" id="2.40.160.210">
    <property type="entry name" value="Acyl-CoA thioesterase, double hotdog domain"/>
    <property type="match status" value="1"/>
</dbReference>
<comment type="similarity">
    <text evidence="1">Belongs to the C/M/P thioester hydrolase family.</text>
</comment>
<dbReference type="GO" id="GO:0047617">
    <property type="term" value="F:fatty acyl-CoA hydrolase activity"/>
    <property type="evidence" value="ECO:0007669"/>
    <property type="project" value="InterPro"/>
</dbReference>
<feature type="domain" description="Acyl-CoA thioesterase-like C-terminal" evidence="2">
    <location>
        <begin position="27"/>
        <end position="158"/>
    </location>
</feature>
<dbReference type="Proteomes" id="UP000800092">
    <property type="component" value="Unassembled WGS sequence"/>
</dbReference>
<dbReference type="InterPro" id="IPR003703">
    <property type="entry name" value="Acyl_CoA_thio"/>
</dbReference>
<dbReference type="GO" id="GO:0005782">
    <property type="term" value="C:peroxisomal matrix"/>
    <property type="evidence" value="ECO:0007669"/>
    <property type="project" value="UniProtKB-SubCell"/>
</dbReference>
<dbReference type="OrthoDB" id="68328at2759"/>
<dbReference type="GO" id="GO:0006637">
    <property type="term" value="P:acyl-CoA metabolic process"/>
    <property type="evidence" value="ECO:0007669"/>
    <property type="project" value="InterPro"/>
</dbReference>
<evidence type="ECO:0000259" key="2">
    <source>
        <dbReference type="Pfam" id="PF20789"/>
    </source>
</evidence>
<organism evidence="3 4">
    <name type="scientific">Viridothelium virens</name>
    <name type="common">Speckled blister lichen</name>
    <name type="synonym">Trypethelium virens</name>
    <dbReference type="NCBI Taxonomy" id="1048519"/>
    <lineage>
        <taxon>Eukaryota</taxon>
        <taxon>Fungi</taxon>
        <taxon>Dikarya</taxon>
        <taxon>Ascomycota</taxon>
        <taxon>Pezizomycotina</taxon>
        <taxon>Dothideomycetes</taxon>
        <taxon>Dothideomycetes incertae sedis</taxon>
        <taxon>Trypetheliales</taxon>
        <taxon>Trypetheliaceae</taxon>
        <taxon>Viridothelium</taxon>
    </lineage>
</organism>
<sequence length="176" mass="20187">MDTPWYREVLKKEHRVDQFPGLSCREVDMRAWNQGKPPLEKRQLYFYTPLGDVPPVSESPNFHAIAHLYASDRNSLYLIPNILEKGNDYTLMASLSINVVFNGVMKDTDVGRNALGRDRWFCQEAEVSWIGGGRGIHQSRIWSPEGNLVATTWQEGLVRFGKGEEYRKVEGKTSRL</sequence>
<dbReference type="InterPro" id="IPR049450">
    <property type="entry name" value="ACOT8-like_C"/>
</dbReference>
<dbReference type="GO" id="GO:0016853">
    <property type="term" value="F:isomerase activity"/>
    <property type="evidence" value="ECO:0007669"/>
    <property type="project" value="UniProtKB-KW"/>
</dbReference>
<evidence type="ECO:0000313" key="3">
    <source>
        <dbReference type="EMBL" id="KAF2236200.1"/>
    </source>
</evidence>
<evidence type="ECO:0000256" key="1">
    <source>
        <dbReference type="ARBA" id="ARBA00006538"/>
    </source>
</evidence>
<name>A0A6A6HFF6_VIRVR</name>
<dbReference type="SUPFAM" id="SSF54637">
    <property type="entry name" value="Thioesterase/thiol ester dehydrase-isomerase"/>
    <property type="match status" value="1"/>
</dbReference>
<proteinExistence type="inferred from homology"/>
<dbReference type="AlphaFoldDB" id="A0A6A6HFF6"/>
<protein>
    <submittedName>
        <fullName evidence="3">Thioesterase/thiol ester dehydrase-isomerase</fullName>
    </submittedName>
</protein>
<accession>A0A6A6HFF6</accession>
<reference evidence="3" key="1">
    <citation type="journal article" date="2020" name="Stud. Mycol.">
        <title>101 Dothideomycetes genomes: a test case for predicting lifestyles and emergence of pathogens.</title>
        <authorList>
            <person name="Haridas S."/>
            <person name="Albert R."/>
            <person name="Binder M."/>
            <person name="Bloem J."/>
            <person name="Labutti K."/>
            <person name="Salamov A."/>
            <person name="Andreopoulos B."/>
            <person name="Baker S."/>
            <person name="Barry K."/>
            <person name="Bills G."/>
            <person name="Bluhm B."/>
            <person name="Cannon C."/>
            <person name="Castanera R."/>
            <person name="Culley D."/>
            <person name="Daum C."/>
            <person name="Ezra D."/>
            <person name="Gonzalez J."/>
            <person name="Henrissat B."/>
            <person name="Kuo A."/>
            <person name="Liang C."/>
            <person name="Lipzen A."/>
            <person name="Lutzoni F."/>
            <person name="Magnuson J."/>
            <person name="Mondo S."/>
            <person name="Nolan M."/>
            <person name="Ohm R."/>
            <person name="Pangilinan J."/>
            <person name="Park H.-J."/>
            <person name="Ramirez L."/>
            <person name="Alfaro M."/>
            <person name="Sun H."/>
            <person name="Tritt A."/>
            <person name="Yoshinaga Y."/>
            <person name="Zwiers L.-H."/>
            <person name="Turgeon B."/>
            <person name="Goodwin S."/>
            <person name="Spatafora J."/>
            <person name="Crous P."/>
            <person name="Grigoriev I."/>
        </authorList>
    </citation>
    <scope>NUCLEOTIDE SEQUENCE</scope>
    <source>
        <strain evidence="3">Tuck. ex Michener</strain>
    </source>
</reference>
<dbReference type="GO" id="GO:0009062">
    <property type="term" value="P:fatty acid catabolic process"/>
    <property type="evidence" value="ECO:0007669"/>
    <property type="project" value="TreeGrafter"/>
</dbReference>
<gene>
    <name evidence="3" type="ORF">EV356DRAFT_498649</name>
</gene>
<keyword evidence="4" id="KW-1185">Reference proteome</keyword>
<dbReference type="InterPro" id="IPR029069">
    <property type="entry name" value="HotDog_dom_sf"/>
</dbReference>
<dbReference type="Pfam" id="PF20789">
    <property type="entry name" value="4HBT_3C"/>
    <property type="match status" value="1"/>
</dbReference>
<keyword evidence="3" id="KW-0413">Isomerase</keyword>
<dbReference type="EMBL" id="ML991786">
    <property type="protein sequence ID" value="KAF2236200.1"/>
    <property type="molecule type" value="Genomic_DNA"/>
</dbReference>